<comment type="caution">
    <text evidence="1">The sequence shown here is derived from an EMBL/GenBank/DDBJ whole genome shotgun (WGS) entry which is preliminary data.</text>
</comment>
<protein>
    <submittedName>
        <fullName evidence="1">Uncharacterized protein</fullName>
    </submittedName>
</protein>
<dbReference type="Proteomes" id="UP000315522">
    <property type="component" value="Unassembled WGS sequence"/>
</dbReference>
<keyword evidence="2" id="KW-1185">Reference proteome</keyword>
<reference evidence="1 2" key="1">
    <citation type="submission" date="2018-05" db="EMBL/GenBank/DDBJ databases">
        <title>Genome sequencing and assembly of the regulated plant pathogen Lachnellula willkommii and related sister species for the development of diagnostic species identification markers.</title>
        <authorList>
            <person name="Giroux E."/>
            <person name="Bilodeau G."/>
        </authorList>
    </citation>
    <scope>NUCLEOTIDE SEQUENCE [LARGE SCALE GENOMIC DNA]</scope>
    <source>
        <strain evidence="1 2">CBS 172.35</strain>
    </source>
</reference>
<evidence type="ECO:0000313" key="1">
    <source>
        <dbReference type="EMBL" id="TVY88445.1"/>
    </source>
</evidence>
<feature type="non-terminal residue" evidence="1">
    <location>
        <position position="136"/>
    </location>
</feature>
<name>A0A559M666_9HELO</name>
<proteinExistence type="predicted"/>
<accession>A0A559M666</accession>
<dbReference type="AlphaFoldDB" id="A0A559M666"/>
<organism evidence="1 2">
    <name type="scientific">Lachnellula willkommii</name>
    <dbReference type="NCBI Taxonomy" id="215461"/>
    <lineage>
        <taxon>Eukaryota</taxon>
        <taxon>Fungi</taxon>
        <taxon>Dikarya</taxon>
        <taxon>Ascomycota</taxon>
        <taxon>Pezizomycotina</taxon>
        <taxon>Leotiomycetes</taxon>
        <taxon>Helotiales</taxon>
        <taxon>Lachnaceae</taxon>
        <taxon>Lachnellula</taxon>
    </lineage>
</organism>
<evidence type="ECO:0000313" key="2">
    <source>
        <dbReference type="Proteomes" id="UP000315522"/>
    </source>
</evidence>
<gene>
    <name evidence="1" type="ORF">LAWI1_G005445</name>
</gene>
<sequence length="136" mass="15506">MTLQPDSAFPTAASATVHTFQGPLIWKPSMAKATHKEAIVLDASLPATEEKTLTREVTLHGFLNAIIWHRIDVTDCFVIRSKADGRPLERWVEWEAHKAYTYQEAGGEFADLPGGDWWMSFRYQLEEFANRIKGRK</sequence>
<dbReference type="EMBL" id="QGML01001728">
    <property type="protein sequence ID" value="TVY88445.1"/>
    <property type="molecule type" value="Genomic_DNA"/>
</dbReference>